<reference evidence="2" key="2">
    <citation type="submission" date="2017-10" db="EMBL/GenBank/DDBJ databases">
        <title>Ladona fulva Genome sequencing and assembly.</title>
        <authorList>
            <person name="Murali S."/>
            <person name="Richards S."/>
            <person name="Bandaranaike D."/>
            <person name="Bellair M."/>
            <person name="Blankenburg K."/>
            <person name="Chao H."/>
            <person name="Dinh H."/>
            <person name="Doddapaneni H."/>
            <person name="Dugan-Rocha S."/>
            <person name="Elkadiri S."/>
            <person name="Gnanaolivu R."/>
            <person name="Hernandez B."/>
            <person name="Skinner E."/>
            <person name="Javaid M."/>
            <person name="Lee S."/>
            <person name="Li M."/>
            <person name="Ming W."/>
            <person name="Munidasa M."/>
            <person name="Muniz J."/>
            <person name="Nguyen L."/>
            <person name="Hughes D."/>
            <person name="Osuji N."/>
            <person name="Pu L.-L."/>
            <person name="Puazo M."/>
            <person name="Qu C."/>
            <person name="Quiroz J."/>
            <person name="Raj R."/>
            <person name="Weissenberger G."/>
            <person name="Xin Y."/>
            <person name="Zou X."/>
            <person name="Han Y."/>
            <person name="Worley K."/>
            <person name="Muzny D."/>
            <person name="Gibbs R."/>
        </authorList>
    </citation>
    <scope>NUCLEOTIDE SEQUENCE</scope>
    <source>
        <strain evidence="2">Sampled in the wild</strain>
    </source>
</reference>
<evidence type="ECO:0000256" key="1">
    <source>
        <dbReference type="SAM" id="MobiDB-lite"/>
    </source>
</evidence>
<dbReference type="OrthoDB" id="5982138at2759"/>
<dbReference type="Proteomes" id="UP000792457">
    <property type="component" value="Unassembled WGS sequence"/>
</dbReference>
<evidence type="ECO:0000313" key="3">
    <source>
        <dbReference type="Proteomes" id="UP000792457"/>
    </source>
</evidence>
<name>A0A8K0KCY1_LADFU</name>
<gene>
    <name evidence="2" type="ORF">J437_LFUL011874</name>
</gene>
<dbReference type="AlphaFoldDB" id="A0A8K0KCY1"/>
<dbReference type="EMBL" id="KZ308556">
    <property type="protein sequence ID" value="KAG8231420.1"/>
    <property type="molecule type" value="Genomic_DNA"/>
</dbReference>
<feature type="non-terminal residue" evidence="2">
    <location>
        <position position="1"/>
    </location>
</feature>
<keyword evidence="3" id="KW-1185">Reference proteome</keyword>
<evidence type="ECO:0000313" key="2">
    <source>
        <dbReference type="EMBL" id="KAG8231420.1"/>
    </source>
</evidence>
<organism evidence="2 3">
    <name type="scientific">Ladona fulva</name>
    <name type="common">Scarce chaser dragonfly</name>
    <name type="synonym">Libellula fulva</name>
    <dbReference type="NCBI Taxonomy" id="123851"/>
    <lineage>
        <taxon>Eukaryota</taxon>
        <taxon>Metazoa</taxon>
        <taxon>Ecdysozoa</taxon>
        <taxon>Arthropoda</taxon>
        <taxon>Hexapoda</taxon>
        <taxon>Insecta</taxon>
        <taxon>Pterygota</taxon>
        <taxon>Palaeoptera</taxon>
        <taxon>Odonata</taxon>
        <taxon>Epiprocta</taxon>
        <taxon>Anisoptera</taxon>
        <taxon>Libelluloidea</taxon>
        <taxon>Libellulidae</taxon>
        <taxon>Ladona</taxon>
    </lineage>
</organism>
<comment type="caution">
    <text evidence="2">The sequence shown here is derived from an EMBL/GenBank/DDBJ whole genome shotgun (WGS) entry which is preliminary data.</text>
</comment>
<feature type="region of interest" description="Disordered" evidence="1">
    <location>
        <begin position="1"/>
        <end position="28"/>
    </location>
</feature>
<proteinExistence type="predicted"/>
<reference evidence="2" key="1">
    <citation type="submission" date="2013-04" db="EMBL/GenBank/DDBJ databases">
        <authorList>
            <person name="Qu J."/>
            <person name="Murali S.C."/>
            <person name="Bandaranaike D."/>
            <person name="Bellair M."/>
            <person name="Blankenburg K."/>
            <person name="Chao H."/>
            <person name="Dinh H."/>
            <person name="Doddapaneni H."/>
            <person name="Downs B."/>
            <person name="Dugan-Rocha S."/>
            <person name="Elkadiri S."/>
            <person name="Gnanaolivu R.D."/>
            <person name="Hernandez B."/>
            <person name="Javaid M."/>
            <person name="Jayaseelan J.C."/>
            <person name="Lee S."/>
            <person name="Li M."/>
            <person name="Ming W."/>
            <person name="Munidasa M."/>
            <person name="Muniz J."/>
            <person name="Nguyen L."/>
            <person name="Ongeri F."/>
            <person name="Osuji N."/>
            <person name="Pu L.-L."/>
            <person name="Puazo M."/>
            <person name="Qu C."/>
            <person name="Quiroz J."/>
            <person name="Raj R."/>
            <person name="Weissenberger G."/>
            <person name="Xin Y."/>
            <person name="Zou X."/>
            <person name="Han Y."/>
            <person name="Richards S."/>
            <person name="Worley K."/>
            <person name="Muzny D."/>
            <person name="Gibbs R."/>
        </authorList>
    </citation>
    <scope>NUCLEOTIDE SEQUENCE</scope>
    <source>
        <strain evidence="2">Sampled in the wild</strain>
    </source>
</reference>
<sequence length="74" mass="8035">MEMRSDRGWNDPPVIHFAEANQGPKKGKLLNKRVAFPINGSTGGQPMNAGYPAMPSPVMQAGSMPVQGQESYLY</sequence>
<accession>A0A8K0KCY1</accession>
<protein>
    <submittedName>
        <fullName evidence="2">Uncharacterized protein</fullName>
    </submittedName>
</protein>